<dbReference type="SUPFAM" id="SSF51735">
    <property type="entry name" value="NAD(P)-binding Rossmann-fold domains"/>
    <property type="match status" value="1"/>
</dbReference>
<dbReference type="InterPro" id="IPR011032">
    <property type="entry name" value="GroES-like_sf"/>
</dbReference>
<evidence type="ECO:0000256" key="1">
    <source>
        <dbReference type="ARBA" id="ARBA00008072"/>
    </source>
</evidence>
<gene>
    <name evidence="5" type="ORF">LTR82_011127</name>
</gene>
<dbReference type="PANTHER" id="PTHR45348">
    <property type="entry name" value="HYPOTHETICAL OXIDOREDUCTASE (EUROFUNG)"/>
    <property type="match status" value="1"/>
</dbReference>
<dbReference type="EMBL" id="JASUXU010000040">
    <property type="protein sequence ID" value="KAK0317866.1"/>
    <property type="molecule type" value="Genomic_DNA"/>
</dbReference>
<dbReference type="PANTHER" id="PTHR45348:SF5">
    <property type="entry name" value="OXIDOREDUCTASE, PUTATIVE (AFU_ORTHOLOGUE AFUA_8G01420)-RELATED"/>
    <property type="match status" value="1"/>
</dbReference>
<feature type="domain" description="Alcohol dehydrogenase-like N-terminal" evidence="4">
    <location>
        <begin position="46"/>
        <end position="144"/>
    </location>
</feature>
<dbReference type="Gene3D" id="3.40.50.720">
    <property type="entry name" value="NAD(P)-binding Rossmann-like Domain"/>
    <property type="match status" value="1"/>
</dbReference>
<dbReference type="GO" id="GO:0016651">
    <property type="term" value="F:oxidoreductase activity, acting on NAD(P)H"/>
    <property type="evidence" value="ECO:0007669"/>
    <property type="project" value="InterPro"/>
</dbReference>
<comment type="subunit">
    <text evidence="2">Monomer.</text>
</comment>
<evidence type="ECO:0000256" key="3">
    <source>
        <dbReference type="ARBA" id="ARBA00023002"/>
    </source>
</evidence>
<evidence type="ECO:0000259" key="4">
    <source>
        <dbReference type="Pfam" id="PF08240"/>
    </source>
</evidence>
<keyword evidence="3" id="KW-0560">Oxidoreductase</keyword>
<evidence type="ECO:0000313" key="5">
    <source>
        <dbReference type="EMBL" id="KAK0317866.1"/>
    </source>
</evidence>
<dbReference type="InterPro" id="IPR036291">
    <property type="entry name" value="NAD(P)-bd_dom_sf"/>
</dbReference>
<comment type="caution">
    <text evidence="5">The sequence shown here is derived from an EMBL/GenBank/DDBJ whole genome shotgun (WGS) entry which is preliminary data.</text>
</comment>
<reference evidence="5" key="1">
    <citation type="submission" date="2021-12" db="EMBL/GenBank/DDBJ databases">
        <title>Black yeast isolated from Biological Soil Crust.</title>
        <authorList>
            <person name="Kurbessoian T."/>
        </authorList>
    </citation>
    <scope>NUCLEOTIDE SEQUENCE</scope>
    <source>
        <strain evidence="5">CCFEE 5208</strain>
    </source>
</reference>
<dbReference type="Pfam" id="PF08240">
    <property type="entry name" value="ADH_N"/>
    <property type="match status" value="1"/>
</dbReference>
<accession>A0AAN6FGL6</accession>
<organism evidence="5 6">
    <name type="scientific">Friedmanniomyces endolithicus</name>
    <dbReference type="NCBI Taxonomy" id="329885"/>
    <lineage>
        <taxon>Eukaryota</taxon>
        <taxon>Fungi</taxon>
        <taxon>Dikarya</taxon>
        <taxon>Ascomycota</taxon>
        <taxon>Pezizomycotina</taxon>
        <taxon>Dothideomycetes</taxon>
        <taxon>Dothideomycetidae</taxon>
        <taxon>Mycosphaerellales</taxon>
        <taxon>Teratosphaeriaceae</taxon>
        <taxon>Friedmanniomyces</taxon>
    </lineage>
</organism>
<dbReference type="Gene3D" id="3.90.180.10">
    <property type="entry name" value="Medium-chain alcohol dehydrogenases, catalytic domain"/>
    <property type="match status" value="2"/>
</dbReference>
<dbReference type="InterPro" id="IPR013154">
    <property type="entry name" value="ADH-like_N"/>
</dbReference>
<dbReference type="SUPFAM" id="SSF50129">
    <property type="entry name" value="GroES-like"/>
    <property type="match status" value="1"/>
</dbReference>
<dbReference type="InterPro" id="IPR047122">
    <property type="entry name" value="Trans-enoyl_RdTase-like"/>
</dbReference>
<evidence type="ECO:0000256" key="2">
    <source>
        <dbReference type="ARBA" id="ARBA00011245"/>
    </source>
</evidence>
<name>A0AAN6FGL6_9PEZI</name>
<comment type="similarity">
    <text evidence="1">Belongs to the zinc-containing alcohol dehydrogenase family.</text>
</comment>
<sequence>MSTTSARLSALSHQIRSAGTSTMKEAIVHKGPRVEIIDSEVPKPGPGQVVTKVVSVEVWLSSTRLPTVQSNTYIKNRKRPTFMPDAPAVNQGDDISGIVHAVGANVSEFRPGDRVAAFHEMMKPGGSYAEYALSWAHTTFRLPEKTTFEDPNTPTQRTPLVIYGASSAIGSYAIQFAQRSNIHPLICIAGHAGASHVSHLISPEKGDVVVDYRSGDEAVVAGIRGALREEEKLEYAFDAVSEKGSYGNICKVLDHETGAITFVLPGKKYEGIPAGVRQSVTTVGSVHGDLKDFGYVVFRYISKGLEEGWFRAQPQEVVLGGLGGLQGGLERLRDGKVSAVKCELLGMSILVLWSEMCGG</sequence>
<dbReference type="Proteomes" id="UP001168146">
    <property type="component" value="Unassembled WGS sequence"/>
</dbReference>
<protein>
    <recommendedName>
        <fullName evidence="4">Alcohol dehydrogenase-like N-terminal domain-containing protein</fullName>
    </recommendedName>
</protein>
<evidence type="ECO:0000313" key="6">
    <source>
        <dbReference type="Proteomes" id="UP001168146"/>
    </source>
</evidence>
<proteinExistence type="inferred from homology"/>
<dbReference type="AlphaFoldDB" id="A0AAN6FGL6"/>